<evidence type="ECO:0000256" key="3">
    <source>
        <dbReference type="HAMAP-Rule" id="MF_00088"/>
    </source>
</evidence>
<dbReference type="InterPro" id="IPR020627">
    <property type="entry name" value="KhpA"/>
</dbReference>
<dbReference type="GO" id="GO:0008360">
    <property type="term" value="P:regulation of cell shape"/>
    <property type="evidence" value="ECO:0007669"/>
    <property type="project" value="UniProtKB-KW"/>
</dbReference>
<dbReference type="KEGG" id="tro:trd_0113"/>
<dbReference type="STRING" id="309801.trd_0113"/>
<dbReference type="AlphaFoldDB" id="B9KXC7"/>
<dbReference type="HAMAP" id="MF_00088">
    <property type="entry name" value="KhpA"/>
    <property type="match status" value="1"/>
</dbReference>
<evidence type="ECO:0000313" key="5">
    <source>
        <dbReference type="EMBL" id="ACM05681.1"/>
    </source>
</evidence>
<dbReference type="PANTHER" id="PTHR34654">
    <property type="entry name" value="UPF0109 PROTEIN SCO5592"/>
    <property type="match status" value="1"/>
</dbReference>
<dbReference type="RefSeq" id="WP_012641527.1">
    <property type="nucleotide sequence ID" value="NC_011959.1"/>
</dbReference>
<dbReference type="GO" id="GO:0003723">
    <property type="term" value="F:RNA binding"/>
    <property type="evidence" value="ECO:0007669"/>
    <property type="project" value="UniProtKB-UniRule"/>
</dbReference>
<keyword evidence="3" id="KW-0133">Cell shape</keyword>
<dbReference type="GO" id="GO:0009252">
    <property type="term" value="P:peptidoglycan biosynthetic process"/>
    <property type="evidence" value="ECO:0007669"/>
    <property type="project" value="UniProtKB-UniRule"/>
</dbReference>
<comment type="similarity">
    <text evidence="3">Belongs to the KhpA RNA-binding protein family.</text>
</comment>
<dbReference type="PANTHER" id="PTHR34654:SF1">
    <property type="entry name" value="RNA-BINDING PROTEIN KHPA"/>
    <property type="match status" value="1"/>
</dbReference>
<comment type="subcellular location">
    <subcellularLocation>
        <location evidence="3">Cytoplasm</location>
    </subcellularLocation>
</comment>
<name>B9KXC7_THERP</name>
<keyword evidence="6" id="KW-1185">Reference proteome</keyword>
<evidence type="ECO:0000313" key="6">
    <source>
        <dbReference type="Proteomes" id="UP000000447"/>
    </source>
</evidence>
<sequence length="115" mass="12811">MQRRDGQRPPQRPPRRERPPIDPDLAMNRLATLVRYIAGQLVDDPDAIQVRARRRGRAVILRLSVPHDQLGKVIGREGKIARAIRTMLGIAAVRQGVHASLTIDDQIDAQPTATS</sequence>
<proteinExistence type="inferred from homology"/>
<evidence type="ECO:0000256" key="4">
    <source>
        <dbReference type="SAM" id="MobiDB-lite"/>
    </source>
</evidence>
<reference evidence="5 6" key="1">
    <citation type="journal article" date="2009" name="PLoS ONE">
        <title>Complete genome sequence of the aerobic CO-oxidizing thermophile Thermomicrobium roseum.</title>
        <authorList>
            <person name="Wu D."/>
            <person name="Raymond J."/>
            <person name="Wu M."/>
            <person name="Chatterji S."/>
            <person name="Ren Q."/>
            <person name="Graham J.E."/>
            <person name="Bryant D.A."/>
            <person name="Robb F."/>
            <person name="Colman A."/>
            <person name="Tallon L.J."/>
            <person name="Badger J.H."/>
            <person name="Madupu R."/>
            <person name="Ward N.L."/>
            <person name="Eisen J.A."/>
        </authorList>
    </citation>
    <scope>NUCLEOTIDE SEQUENCE [LARGE SCALE GENOMIC DNA]</scope>
    <source>
        <strain evidence="6">ATCC 27502 / DSM 5159 / P-2</strain>
    </source>
</reference>
<comment type="function">
    <text evidence="3">A probable RNA chaperone. Forms a complex with KhpB which binds to cellular RNA and controls its expression. Plays a role in peptidoglycan (PG) homeostasis and cell length regulation.</text>
</comment>
<dbReference type="PROSITE" id="PS50084">
    <property type="entry name" value="KH_TYPE_1"/>
    <property type="match status" value="1"/>
</dbReference>
<organism evidence="5 6">
    <name type="scientific">Thermomicrobium roseum (strain ATCC 27502 / DSM 5159 / P-2)</name>
    <dbReference type="NCBI Taxonomy" id="309801"/>
    <lineage>
        <taxon>Bacteria</taxon>
        <taxon>Pseudomonadati</taxon>
        <taxon>Thermomicrobiota</taxon>
        <taxon>Thermomicrobia</taxon>
        <taxon>Thermomicrobiales</taxon>
        <taxon>Thermomicrobiaceae</taxon>
        <taxon>Thermomicrobium</taxon>
    </lineage>
</organism>
<dbReference type="Gene3D" id="3.30.300.20">
    <property type="match status" value="1"/>
</dbReference>
<dbReference type="HOGENOM" id="CLU_132074_1_1_0"/>
<keyword evidence="3" id="KW-0143">Chaperone</keyword>
<dbReference type="InterPro" id="IPR015946">
    <property type="entry name" value="KH_dom-like_a/b"/>
</dbReference>
<evidence type="ECO:0000256" key="2">
    <source>
        <dbReference type="ARBA" id="ARBA00022884"/>
    </source>
</evidence>
<dbReference type="EMBL" id="CP001275">
    <property type="protein sequence ID" value="ACM05681.1"/>
    <property type="molecule type" value="Genomic_DNA"/>
</dbReference>
<dbReference type="CDD" id="cd22533">
    <property type="entry name" value="KH-II_YlqC-like"/>
    <property type="match status" value="1"/>
</dbReference>
<dbReference type="InterPro" id="IPR009019">
    <property type="entry name" value="KH_sf_prok-type"/>
</dbReference>
<dbReference type="Pfam" id="PF13083">
    <property type="entry name" value="KH_KhpA-B"/>
    <property type="match status" value="1"/>
</dbReference>
<keyword evidence="3" id="KW-0961">Cell wall biogenesis/degradation</keyword>
<dbReference type="Proteomes" id="UP000000447">
    <property type="component" value="Chromosome"/>
</dbReference>
<evidence type="ECO:0000256" key="1">
    <source>
        <dbReference type="ARBA" id="ARBA00022490"/>
    </source>
</evidence>
<feature type="region of interest" description="Disordered" evidence="4">
    <location>
        <begin position="1"/>
        <end position="24"/>
    </location>
</feature>
<gene>
    <name evidence="3" type="primary">khpA</name>
    <name evidence="5" type="ordered locus">trd_0113</name>
</gene>
<dbReference type="eggNOG" id="COG1837">
    <property type="taxonomic scope" value="Bacteria"/>
</dbReference>
<keyword evidence="1 3" id="KW-0963">Cytoplasm</keyword>
<protein>
    <recommendedName>
        <fullName evidence="3">RNA-binding protein KhpA</fullName>
    </recommendedName>
    <alternativeName>
        <fullName evidence="3">KH-domain protein A</fullName>
    </alternativeName>
</protein>
<accession>B9KXC7</accession>
<keyword evidence="2 3" id="KW-0694">RNA-binding</keyword>
<dbReference type="SUPFAM" id="SSF54814">
    <property type="entry name" value="Prokaryotic type KH domain (KH-domain type II)"/>
    <property type="match status" value="1"/>
</dbReference>
<dbReference type="GO" id="GO:0005737">
    <property type="term" value="C:cytoplasm"/>
    <property type="evidence" value="ECO:0007669"/>
    <property type="project" value="UniProtKB-SubCell"/>
</dbReference>
<dbReference type="GO" id="GO:0071555">
    <property type="term" value="P:cell wall organization"/>
    <property type="evidence" value="ECO:0007669"/>
    <property type="project" value="UniProtKB-KW"/>
</dbReference>
<comment type="subunit">
    <text evidence="3">Forms a complex with KhpB.</text>
</comment>